<reference evidence="1" key="1">
    <citation type="submission" date="2014-11" db="EMBL/GenBank/DDBJ databases">
        <authorList>
            <person name="Amaro Gonzalez C."/>
        </authorList>
    </citation>
    <scope>NUCLEOTIDE SEQUENCE</scope>
</reference>
<organism evidence="1">
    <name type="scientific">Anguilla anguilla</name>
    <name type="common">European freshwater eel</name>
    <name type="synonym">Muraena anguilla</name>
    <dbReference type="NCBI Taxonomy" id="7936"/>
    <lineage>
        <taxon>Eukaryota</taxon>
        <taxon>Metazoa</taxon>
        <taxon>Chordata</taxon>
        <taxon>Craniata</taxon>
        <taxon>Vertebrata</taxon>
        <taxon>Euteleostomi</taxon>
        <taxon>Actinopterygii</taxon>
        <taxon>Neopterygii</taxon>
        <taxon>Teleostei</taxon>
        <taxon>Anguilliformes</taxon>
        <taxon>Anguillidae</taxon>
        <taxon>Anguilla</taxon>
    </lineage>
</organism>
<dbReference type="AlphaFoldDB" id="A0A0E9W2Y2"/>
<reference evidence="1" key="2">
    <citation type="journal article" date="2015" name="Fish Shellfish Immunol.">
        <title>Early steps in the European eel (Anguilla anguilla)-Vibrio vulnificus interaction in the gills: Role of the RtxA13 toxin.</title>
        <authorList>
            <person name="Callol A."/>
            <person name="Pajuelo D."/>
            <person name="Ebbesson L."/>
            <person name="Teles M."/>
            <person name="MacKenzie S."/>
            <person name="Amaro C."/>
        </authorList>
    </citation>
    <scope>NUCLEOTIDE SEQUENCE</scope>
</reference>
<accession>A0A0E9W2Y2</accession>
<proteinExistence type="predicted"/>
<evidence type="ECO:0000313" key="1">
    <source>
        <dbReference type="EMBL" id="JAH84717.1"/>
    </source>
</evidence>
<dbReference type="EMBL" id="GBXM01023860">
    <property type="protein sequence ID" value="JAH84717.1"/>
    <property type="molecule type" value="Transcribed_RNA"/>
</dbReference>
<name>A0A0E9W2Y2_ANGAN</name>
<protein>
    <submittedName>
        <fullName evidence="1">Uncharacterized protein</fullName>
    </submittedName>
</protein>
<sequence>MRAASFVFVFLAFKKKKKN</sequence>